<feature type="compositionally biased region" description="Basic and acidic residues" evidence="3">
    <location>
        <begin position="1042"/>
        <end position="1057"/>
    </location>
</feature>
<dbReference type="Pfam" id="PF13855">
    <property type="entry name" value="LRR_8"/>
    <property type="match status" value="2"/>
</dbReference>
<dbReference type="PANTHER" id="PTHR24366:SF96">
    <property type="entry name" value="LEUCINE RICH REPEAT CONTAINING 53"/>
    <property type="match status" value="1"/>
</dbReference>
<evidence type="ECO:0000313" key="4">
    <source>
        <dbReference type="Proteomes" id="UP000504628"/>
    </source>
</evidence>
<dbReference type="SUPFAM" id="SSF52058">
    <property type="entry name" value="L domain-like"/>
    <property type="match status" value="1"/>
</dbReference>
<feature type="compositionally biased region" description="Basic and acidic residues" evidence="3">
    <location>
        <begin position="894"/>
        <end position="904"/>
    </location>
</feature>
<evidence type="ECO:0000313" key="5">
    <source>
        <dbReference type="RefSeq" id="XP_035882185.1"/>
    </source>
</evidence>
<evidence type="ECO:0000256" key="3">
    <source>
        <dbReference type="SAM" id="MobiDB-lite"/>
    </source>
</evidence>
<feature type="compositionally biased region" description="Polar residues" evidence="3">
    <location>
        <begin position="1079"/>
        <end position="1092"/>
    </location>
</feature>
<dbReference type="RefSeq" id="XP_035882185.1">
    <property type="nucleotide sequence ID" value="XM_036026292.1"/>
</dbReference>
<name>A0A7E6DTT0_9CHIR</name>
<dbReference type="OrthoDB" id="676979at2759"/>
<dbReference type="InterPro" id="IPR001611">
    <property type="entry name" value="Leu-rich_rpt"/>
</dbReference>
<keyword evidence="4" id="KW-1185">Reference proteome</keyword>
<dbReference type="AlphaFoldDB" id="A0A7E6DTT0"/>
<feature type="region of interest" description="Disordered" evidence="3">
    <location>
        <begin position="882"/>
        <end position="906"/>
    </location>
</feature>
<keyword evidence="1" id="KW-0433">Leucine-rich repeat</keyword>
<organism evidence="4 5">
    <name type="scientific">Phyllostomus discolor</name>
    <name type="common">pale spear-nosed bat</name>
    <dbReference type="NCBI Taxonomy" id="89673"/>
    <lineage>
        <taxon>Eukaryota</taxon>
        <taxon>Metazoa</taxon>
        <taxon>Chordata</taxon>
        <taxon>Craniata</taxon>
        <taxon>Vertebrata</taxon>
        <taxon>Euteleostomi</taxon>
        <taxon>Mammalia</taxon>
        <taxon>Eutheria</taxon>
        <taxon>Laurasiatheria</taxon>
        <taxon>Chiroptera</taxon>
        <taxon>Yangochiroptera</taxon>
        <taxon>Phyllostomidae</taxon>
        <taxon>Phyllostominae</taxon>
        <taxon>Phyllostomus</taxon>
    </lineage>
</organism>
<protein>
    <submittedName>
        <fullName evidence="5">LOW QUALITY PROTEIN: leucine-rich repeat-containing protein 53</fullName>
    </submittedName>
</protein>
<feature type="compositionally biased region" description="Basic and acidic residues" evidence="3">
    <location>
        <begin position="1064"/>
        <end position="1078"/>
    </location>
</feature>
<dbReference type="PROSITE" id="PS51450">
    <property type="entry name" value="LRR"/>
    <property type="match status" value="1"/>
</dbReference>
<dbReference type="SMART" id="SM00369">
    <property type="entry name" value="LRR_TYP"/>
    <property type="match status" value="6"/>
</dbReference>
<feature type="region of interest" description="Disordered" evidence="3">
    <location>
        <begin position="1036"/>
        <end position="1119"/>
    </location>
</feature>
<evidence type="ECO:0000256" key="1">
    <source>
        <dbReference type="ARBA" id="ARBA00022614"/>
    </source>
</evidence>
<proteinExistence type="predicted"/>
<dbReference type="CTD" id="105378803"/>
<dbReference type="Gene3D" id="3.80.10.10">
    <property type="entry name" value="Ribonuclease Inhibitor"/>
    <property type="match status" value="2"/>
</dbReference>
<dbReference type="InParanoid" id="A0A7E6DTT0"/>
<dbReference type="KEGG" id="pdic:114496140"/>
<evidence type="ECO:0000256" key="2">
    <source>
        <dbReference type="ARBA" id="ARBA00022737"/>
    </source>
</evidence>
<sequence length="1250" mass="139322">MFGVHQRRNPLSPVNLYTAPVTTRVLIITDGSLSSIESTNLSLLFNLALLSLSRNGIEDVQEDALHGLSKLRTLLLEHNQISSSTLSDHTFSKLRSLQVLVLSNNALQTLRGSWFRNNRGLTRLQLDGNQITNLTDSSFGGTNLHSLRRLDLSNNFISYIGKDTFRSLPQLQEVDLSRNRLAQMPDVFTPLKHLILLSLDKNQWSCTCDLYPLARFLRNYIKSSAHKLRNAKALHCQPPAAAVAGAKSVLRLSDTNCDPKASNLTLILKDRSPLLPGQDVALLTVLGFAGAVGLTCLGLVVFNWKLQQGKANEHTSGKLCCRTCGESLCAHEARYHHTKGYCNCRLTQENEIKVQSIVGSRKEMAFLQESSHQAALTSESTAIERLHRNLKGKDHEADGTCICLGGRLLQSGCSAPPGNMAAFNEAGLLTRYCPKTVENLRNLEPGEVQPQTLPQHVTRTIDISSDTFSRRYATGASALARDSLEKHLTNESWQLPIEKEDNGLQPHRQQHFITSSSSKPYEPEEHYVQKTLQKYGSKYYDPCELLKQSRPQYFQPKKSLICKYVPYDQFKDYVKEKKPHSREHSKSKNEQIQIYSAIEKFLMSEGNTELSGLSTNIKKTYSPRSVNFHDPGLVEKNRLEMSPKTSTHSKQQRIQSERLTTLNLKKGSSVRERSKGGKWLTGTQILKEKGIDQSDLRGKIRKQNLKIKLNLHPFRKARVHPEKSLPDLPTKCEQVLLPPNKLSRASKKEAKINLLSSAVFPHQPESNNYAALTSKRLPLKHAPNETPYYKKHTKKAPLLTANNIPVVNQSFLEGNCHPPGLISDGSQATLPGLIAPEAEHKHSHTPFSTEQMEGATHLTLVGSSSSPGSQKNIGSDVLASCHSRRTTDQEETQPTEHTEQDKSETSVLTQFSLSLENPTQPVGNHKTDTYKEHTVDQNQTLQHEMQNSGHEELGNEEKILVTEPKISHQITKNCITDEGTNVEKKLSKTETCDSSLIPQTQPKGNLAFTKVNSIASQNRMELPKDISTSLSTQAISRLTNSSEKETDSTNALPRDEGTQALEIKIVRKEEEKMPDKSKANASMLMQTRQMTLKGTTKGKQQTWENGKSKNLTSHGSSTVEATITAEDLSVISCQETENRQPSSEIDLQINSNMHDLREALNTQPDQDSSAHKEGAMASETLEALPPLPEVKGISFEAEKEVPLIPRRINEAENSALKHTLHPPLSEYANISPLEAEQSEQNNSNNNHFLL</sequence>
<reference evidence="5" key="1">
    <citation type="submission" date="2025-08" db="UniProtKB">
        <authorList>
            <consortium name="RefSeq"/>
        </authorList>
    </citation>
    <scope>IDENTIFICATION</scope>
    <source>
        <tissue evidence="5">Muscle</tissue>
    </source>
</reference>
<keyword evidence="2" id="KW-0677">Repeat</keyword>
<gene>
    <name evidence="5" type="primary">LRRC53</name>
</gene>
<dbReference type="InterPro" id="IPR003591">
    <property type="entry name" value="Leu-rich_rpt_typical-subtyp"/>
</dbReference>
<dbReference type="PANTHER" id="PTHR24366">
    <property type="entry name" value="IG(IMMUNOGLOBULIN) AND LRR(LEUCINE RICH REPEAT) DOMAINS"/>
    <property type="match status" value="1"/>
</dbReference>
<dbReference type="InterPro" id="IPR032675">
    <property type="entry name" value="LRR_dom_sf"/>
</dbReference>
<dbReference type="GeneID" id="114496140"/>
<dbReference type="Proteomes" id="UP000504628">
    <property type="component" value="Chromosome 5"/>
</dbReference>
<feature type="compositionally biased region" description="Low complexity" evidence="3">
    <location>
        <begin position="1093"/>
        <end position="1102"/>
    </location>
</feature>
<feature type="compositionally biased region" description="Polar residues" evidence="3">
    <location>
        <begin position="1103"/>
        <end position="1119"/>
    </location>
</feature>
<accession>A0A7E6DTT0</accession>